<evidence type="ECO:0000313" key="5">
    <source>
        <dbReference type="Proteomes" id="UP001633002"/>
    </source>
</evidence>
<protein>
    <recommendedName>
        <fullName evidence="6">UDP-glycosyltransferases domain-containing protein</fullName>
    </recommendedName>
</protein>
<gene>
    <name evidence="4" type="ORF">R1sor_015534</name>
</gene>
<evidence type="ECO:0000256" key="3">
    <source>
        <dbReference type="RuleBase" id="RU003718"/>
    </source>
</evidence>
<dbReference type="Gene3D" id="3.40.50.2000">
    <property type="entry name" value="Glycogen Phosphorylase B"/>
    <property type="match status" value="2"/>
</dbReference>
<comment type="similarity">
    <text evidence="1 3">Belongs to the UDP-glycosyltransferase family.</text>
</comment>
<evidence type="ECO:0008006" key="6">
    <source>
        <dbReference type="Google" id="ProtNLM"/>
    </source>
</evidence>
<sequence length="291" mass="32338">MSPLANRNGRIAYKFEVLILSTFEELESRAFLEYSKYLLHNSAGKHNRKGRKIYTVGPTFPLTTTPAAKPTPNEERHPCLKFLDGQADSSVLFVAFGSTWQLPPEQMQEIAFGLEGSEQPFLCTLQPAAKTAQYPTGDVFDIIPPDCISRTKGRGLFVQGWVPQLQILGHPAIGGFLSHCGQNSMLESLSMGVPLLTWPSFIDQMMNARFVVDEIQAGLEITRDPRGSSVDRREVETKVRALFHSEEGKQPRKNATRIRELALQSVSQNGSSYKNIQALVTRIRGSVLTSS</sequence>
<name>A0ABD3HGF2_9MARC</name>
<dbReference type="GO" id="GO:0016757">
    <property type="term" value="F:glycosyltransferase activity"/>
    <property type="evidence" value="ECO:0007669"/>
    <property type="project" value="UniProtKB-KW"/>
</dbReference>
<comment type="caution">
    <text evidence="4">The sequence shown here is derived from an EMBL/GenBank/DDBJ whole genome shotgun (WGS) entry which is preliminary data.</text>
</comment>
<dbReference type="PROSITE" id="PS00375">
    <property type="entry name" value="UDPGT"/>
    <property type="match status" value="1"/>
</dbReference>
<organism evidence="4 5">
    <name type="scientific">Riccia sorocarpa</name>
    <dbReference type="NCBI Taxonomy" id="122646"/>
    <lineage>
        <taxon>Eukaryota</taxon>
        <taxon>Viridiplantae</taxon>
        <taxon>Streptophyta</taxon>
        <taxon>Embryophyta</taxon>
        <taxon>Marchantiophyta</taxon>
        <taxon>Marchantiopsida</taxon>
        <taxon>Marchantiidae</taxon>
        <taxon>Marchantiales</taxon>
        <taxon>Ricciaceae</taxon>
        <taxon>Riccia</taxon>
    </lineage>
</organism>
<dbReference type="FunFam" id="3.40.50.2000:FF:000060">
    <property type="entry name" value="Glycosyltransferase"/>
    <property type="match status" value="1"/>
</dbReference>
<dbReference type="PANTHER" id="PTHR48045:SF31">
    <property type="entry name" value="UDP-GLYCOSYLTRANSFERASE 76B1-LIKE"/>
    <property type="match status" value="1"/>
</dbReference>
<keyword evidence="3" id="KW-0328">Glycosyltransferase</keyword>
<accession>A0ABD3HGF2</accession>
<dbReference type="PANTHER" id="PTHR48045">
    <property type="entry name" value="UDP-GLYCOSYLTRANSFERASE 72B1"/>
    <property type="match status" value="1"/>
</dbReference>
<dbReference type="InterPro" id="IPR002213">
    <property type="entry name" value="UDP_glucos_trans"/>
</dbReference>
<evidence type="ECO:0000313" key="4">
    <source>
        <dbReference type="EMBL" id="KAL3689225.1"/>
    </source>
</evidence>
<proteinExistence type="inferred from homology"/>
<dbReference type="EMBL" id="JBJQOH010000004">
    <property type="protein sequence ID" value="KAL3689225.1"/>
    <property type="molecule type" value="Genomic_DNA"/>
</dbReference>
<dbReference type="SUPFAM" id="SSF53756">
    <property type="entry name" value="UDP-Glycosyltransferase/glycogen phosphorylase"/>
    <property type="match status" value="1"/>
</dbReference>
<keyword evidence="5" id="KW-1185">Reference proteome</keyword>
<dbReference type="AlphaFoldDB" id="A0ABD3HGF2"/>
<keyword evidence="2 3" id="KW-0808">Transferase</keyword>
<dbReference type="InterPro" id="IPR035595">
    <property type="entry name" value="UDP_glycos_trans_CS"/>
</dbReference>
<dbReference type="Pfam" id="PF00201">
    <property type="entry name" value="UDPGT"/>
    <property type="match status" value="1"/>
</dbReference>
<reference evidence="4 5" key="1">
    <citation type="submission" date="2024-09" db="EMBL/GenBank/DDBJ databases">
        <title>Chromosome-scale assembly of Riccia sorocarpa.</title>
        <authorList>
            <person name="Paukszto L."/>
        </authorList>
    </citation>
    <scope>NUCLEOTIDE SEQUENCE [LARGE SCALE GENOMIC DNA]</scope>
    <source>
        <strain evidence="4">LP-2024</strain>
        <tissue evidence="4">Aerial parts of the thallus</tissue>
    </source>
</reference>
<evidence type="ECO:0000256" key="1">
    <source>
        <dbReference type="ARBA" id="ARBA00009995"/>
    </source>
</evidence>
<dbReference type="CDD" id="cd03784">
    <property type="entry name" value="GT1_Gtf-like"/>
    <property type="match status" value="1"/>
</dbReference>
<dbReference type="Proteomes" id="UP001633002">
    <property type="component" value="Unassembled WGS sequence"/>
</dbReference>
<evidence type="ECO:0000256" key="2">
    <source>
        <dbReference type="ARBA" id="ARBA00022679"/>
    </source>
</evidence>